<evidence type="ECO:0000256" key="4">
    <source>
        <dbReference type="ARBA" id="ARBA00022692"/>
    </source>
</evidence>
<comment type="caution">
    <text evidence="10">The sequence shown here is derived from an EMBL/GenBank/DDBJ whole genome shotgun (WGS) entry which is preliminary data.</text>
</comment>
<evidence type="ECO:0000256" key="2">
    <source>
        <dbReference type="ARBA" id="ARBA00008066"/>
    </source>
</evidence>
<protein>
    <recommendedName>
        <fullName evidence="9">Amino acid transporter transmembrane domain-containing protein</fullName>
    </recommendedName>
</protein>
<evidence type="ECO:0000256" key="1">
    <source>
        <dbReference type="ARBA" id="ARBA00004141"/>
    </source>
</evidence>
<feature type="transmembrane region" description="Helical" evidence="8">
    <location>
        <begin position="135"/>
        <end position="155"/>
    </location>
</feature>
<dbReference type="EMBL" id="JABMIG020000025">
    <property type="protein sequence ID" value="KAL3801665.1"/>
    <property type="molecule type" value="Genomic_DNA"/>
</dbReference>
<dbReference type="Proteomes" id="UP001516023">
    <property type="component" value="Unassembled WGS sequence"/>
</dbReference>
<organism evidence="10 11">
    <name type="scientific">Cyclotella cryptica</name>
    <dbReference type="NCBI Taxonomy" id="29204"/>
    <lineage>
        <taxon>Eukaryota</taxon>
        <taxon>Sar</taxon>
        <taxon>Stramenopiles</taxon>
        <taxon>Ochrophyta</taxon>
        <taxon>Bacillariophyta</taxon>
        <taxon>Coscinodiscophyceae</taxon>
        <taxon>Thalassiosirophycidae</taxon>
        <taxon>Stephanodiscales</taxon>
        <taxon>Stephanodiscaceae</taxon>
        <taxon>Cyclotella</taxon>
    </lineage>
</organism>
<feature type="transmembrane region" description="Helical" evidence="8">
    <location>
        <begin position="64"/>
        <end position="86"/>
    </location>
</feature>
<keyword evidence="3" id="KW-0813">Transport</keyword>
<evidence type="ECO:0000313" key="11">
    <source>
        <dbReference type="Proteomes" id="UP001516023"/>
    </source>
</evidence>
<feature type="domain" description="Amino acid transporter transmembrane" evidence="9">
    <location>
        <begin position="60"/>
        <end position="439"/>
    </location>
</feature>
<feature type="transmembrane region" description="Helical" evidence="8">
    <location>
        <begin position="467"/>
        <end position="488"/>
    </location>
</feature>
<proteinExistence type="inferred from homology"/>
<evidence type="ECO:0000256" key="7">
    <source>
        <dbReference type="ARBA" id="ARBA00023136"/>
    </source>
</evidence>
<keyword evidence="11" id="KW-1185">Reference proteome</keyword>
<keyword evidence="6 8" id="KW-1133">Transmembrane helix</keyword>
<dbReference type="GO" id="GO:0006865">
    <property type="term" value="P:amino acid transport"/>
    <property type="evidence" value="ECO:0007669"/>
    <property type="project" value="UniProtKB-KW"/>
</dbReference>
<feature type="transmembrane region" description="Helical" evidence="8">
    <location>
        <begin position="335"/>
        <end position="353"/>
    </location>
</feature>
<feature type="transmembrane region" description="Helical" evidence="8">
    <location>
        <begin position="205"/>
        <end position="223"/>
    </location>
</feature>
<feature type="transmembrane region" description="Helical" evidence="8">
    <location>
        <begin position="388"/>
        <end position="405"/>
    </location>
</feature>
<dbReference type="AlphaFoldDB" id="A0ABD3QN48"/>
<comment type="similarity">
    <text evidence="2">Belongs to the amino acid/polyamine transporter 2 family.</text>
</comment>
<comment type="subcellular location">
    <subcellularLocation>
        <location evidence="1">Membrane</location>
        <topology evidence="1">Multi-pass membrane protein</topology>
    </subcellularLocation>
</comment>
<evidence type="ECO:0000313" key="10">
    <source>
        <dbReference type="EMBL" id="KAL3801665.1"/>
    </source>
</evidence>
<evidence type="ECO:0000256" key="5">
    <source>
        <dbReference type="ARBA" id="ARBA00022970"/>
    </source>
</evidence>
<evidence type="ECO:0000256" key="3">
    <source>
        <dbReference type="ARBA" id="ARBA00022448"/>
    </source>
</evidence>
<feature type="transmembrane region" description="Helical" evidence="8">
    <location>
        <begin position="243"/>
        <end position="261"/>
    </location>
</feature>
<reference evidence="10 11" key="1">
    <citation type="journal article" date="2020" name="G3 (Bethesda)">
        <title>Improved Reference Genome for Cyclotella cryptica CCMP332, a Model for Cell Wall Morphogenesis, Salinity Adaptation, and Lipid Production in Diatoms (Bacillariophyta).</title>
        <authorList>
            <person name="Roberts W.R."/>
            <person name="Downey K.M."/>
            <person name="Ruck E.C."/>
            <person name="Traller J.C."/>
            <person name="Alverson A.J."/>
        </authorList>
    </citation>
    <scope>NUCLEOTIDE SEQUENCE [LARGE SCALE GENOMIC DNA]</scope>
    <source>
        <strain evidence="10 11">CCMP332</strain>
    </source>
</reference>
<dbReference type="PANTHER" id="PTHR22950:SF458">
    <property type="entry name" value="SODIUM-COUPLED NEUTRAL AMINO ACID TRANSPORTER 11-RELATED"/>
    <property type="match status" value="1"/>
</dbReference>
<feature type="transmembrane region" description="Helical" evidence="8">
    <location>
        <begin position="282"/>
        <end position="306"/>
    </location>
</feature>
<sequence>MKKKTALPPKSPFLAPRRVSSKDILSSGSFSDNDYELDSPFNIPTPSINSNTHPIVEPEHKSTLVGCTANLITAIVGAGIIGIPYAMKETGLVAGTLLILISGALGCKSLRLLVETAKHVDAPSYEILCESTFGSAGWAICNVNMFMMSWGPMLSYMMIVKDTAGNVLGFEDERAHKMVLVVTSVLVMLPLSLQRDMADLAKTSRICVLFDVFLVAIIAWFSPTSESISTYNGILPILSNSTFRPQTCFIGLGILSFAFSCQHSSLIIAGSLKNPTRDRWKIVTASALGICSILAIFMGSFGYLGFLERTEGDIFNNFPLPSAVTDPNDLFTAKAINVARGVLCCIMFFVYPLESFVARHVIMTNLFRGRDAHEGDDHVVLDRWDRRVATTIILFLSILITALNYSDVGLVLAWTGTVAATSLAYVLPGILFIGVHGQEFLDLVESRWGCTSILHSSAYHFTMYDYIMWYMLLIPVWCWFASLGKASLTFYNEKKALQTPAQSYRLGKIKHKNLAAMQQQFLRGQQLSRDDSGTATTETASFGKSAGLLICEQTTKKYGSMPSNVEEEDPQDERQATSDFLVAIGFVIFGIVALSSGILSIMCATAGYD</sequence>
<dbReference type="Pfam" id="PF01490">
    <property type="entry name" value="Aa_trans"/>
    <property type="match status" value="1"/>
</dbReference>
<evidence type="ECO:0000259" key="9">
    <source>
        <dbReference type="Pfam" id="PF01490"/>
    </source>
</evidence>
<keyword evidence="7 8" id="KW-0472">Membrane</keyword>
<feature type="transmembrane region" description="Helical" evidence="8">
    <location>
        <begin position="175"/>
        <end position="193"/>
    </location>
</feature>
<name>A0ABD3QN48_9STRA</name>
<evidence type="ECO:0000256" key="8">
    <source>
        <dbReference type="SAM" id="Phobius"/>
    </source>
</evidence>
<feature type="transmembrane region" description="Helical" evidence="8">
    <location>
        <begin position="92"/>
        <end position="114"/>
    </location>
</feature>
<accession>A0ABD3QN48</accession>
<evidence type="ECO:0000256" key="6">
    <source>
        <dbReference type="ARBA" id="ARBA00022989"/>
    </source>
</evidence>
<dbReference type="GO" id="GO:0016020">
    <property type="term" value="C:membrane"/>
    <property type="evidence" value="ECO:0007669"/>
    <property type="project" value="UniProtKB-SubCell"/>
</dbReference>
<feature type="transmembrane region" description="Helical" evidence="8">
    <location>
        <begin position="580"/>
        <end position="608"/>
    </location>
</feature>
<dbReference type="InterPro" id="IPR013057">
    <property type="entry name" value="AA_transpt_TM"/>
</dbReference>
<keyword evidence="5" id="KW-0029">Amino-acid transport</keyword>
<keyword evidence="4 8" id="KW-0812">Transmembrane</keyword>
<dbReference type="PANTHER" id="PTHR22950">
    <property type="entry name" value="AMINO ACID TRANSPORTER"/>
    <property type="match status" value="1"/>
</dbReference>
<gene>
    <name evidence="10" type="ORF">HJC23_013170</name>
</gene>